<evidence type="ECO:0000259" key="8">
    <source>
        <dbReference type="PROSITE" id="PS50109"/>
    </source>
</evidence>
<dbReference type="SUPFAM" id="SSF55785">
    <property type="entry name" value="PYP-like sensor domain (PAS domain)"/>
    <property type="match status" value="1"/>
</dbReference>
<evidence type="ECO:0000256" key="5">
    <source>
        <dbReference type="ARBA" id="ARBA00022777"/>
    </source>
</evidence>
<dbReference type="PROSITE" id="PS50112">
    <property type="entry name" value="PAS"/>
    <property type="match status" value="1"/>
</dbReference>
<dbReference type="EC" id="2.7.13.3" evidence="2"/>
<dbReference type="InterPro" id="IPR035965">
    <property type="entry name" value="PAS-like_dom_sf"/>
</dbReference>
<evidence type="ECO:0000259" key="9">
    <source>
        <dbReference type="PROSITE" id="PS50112"/>
    </source>
</evidence>
<feature type="domain" description="PAS" evidence="9">
    <location>
        <begin position="35"/>
        <end position="86"/>
    </location>
</feature>
<evidence type="ECO:0000256" key="4">
    <source>
        <dbReference type="ARBA" id="ARBA00022679"/>
    </source>
</evidence>
<dbReference type="SMART" id="SM00086">
    <property type="entry name" value="PAC"/>
    <property type="match status" value="1"/>
</dbReference>
<evidence type="ECO:0000256" key="6">
    <source>
        <dbReference type="ARBA" id="ARBA00023012"/>
    </source>
</evidence>
<keyword evidence="6" id="KW-0902">Two-component regulatory system</keyword>
<feature type="compositionally biased region" description="Basic and acidic residues" evidence="7">
    <location>
        <begin position="437"/>
        <end position="450"/>
    </location>
</feature>
<dbReference type="InterPro" id="IPR029016">
    <property type="entry name" value="GAF-like_dom_sf"/>
</dbReference>
<dbReference type="SMART" id="SM00387">
    <property type="entry name" value="HATPase_c"/>
    <property type="match status" value="1"/>
</dbReference>
<evidence type="ECO:0000313" key="11">
    <source>
        <dbReference type="EMBL" id="MFC7255365.1"/>
    </source>
</evidence>
<evidence type="ECO:0000256" key="2">
    <source>
        <dbReference type="ARBA" id="ARBA00012438"/>
    </source>
</evidence>
<dbReference type="CDD" id="cd00075">
    <property type="entry name" value="HATPase"/>
    <property type="match status" value="1"/>
</dbReference>
<dbReference type="InterPro" id="IPR003661">
    <property type="entry name" value="HisK_dim/P_dom"/>
</dbReference>
<comment type="caution">
    <text evidence="11">The sequence shown here is derived from an EMBL/GenBank/DDBJ whole genome shotgun (WGS) entry which is preliminary data.</text>
</comment>
<dbReference type="Gene3D" id="3.30.565.10">
    <property type="entry name" value="Histidine kinase-like ATPase, C-terminal domain"/>
    <property type="match status" value="1"/>
</dbReference>
<protein>
    <recommendedName>
        <fullName evidence="2">histidine kinase</fullName>
        <ecNumber evidence="2">2.7.13.3</ecNumber>
    </recommendedName>
</protein>
<dbReference type="InterPro" id="IPR036097">
    <property type="entry name" value="HisK_dim/P_sf"/>
</dbReference>
<dbReference type="InterPro" id="IPR005467">
    <property type="entry name" value="His_kinase_dom"/>
</dbReference>
<keyword evidence="12" id="KW-1185">Reference proteome</keyword>
<keyword evidence="3" id="KW-0597">Phosphoprotein</keyword>
<dbReference type="SUPFAM" id="SSF55874">
    <property type="entry name" value="ATPase domain of HSP90 chaperone/DNA topoisomerase II/histidine kinase"/>
    <property type="match status" value="1"/>
</dbReference>
<dbReference type="EMBL" id="JBHTAT010000001">
    <property type="protein sequence ID" value="MFC7255365.1"/>
    <property type="molecule type" value="Genomic_DNA"/>
</dbReference>
<dbReference type="GO" id="GO:0000160">
    <property type="term" value="P:phosphorelay signal transduction system"/>
    <property type="evidence" value="ECO:0007669"/>
    <property type="project" value="UniProtKB-KW"/>
</dbReference>
<dbReference type="Pfam" id="PF13185">
    <property type="entry name" value="GAF_2"/>
    <property type="match status" value="1"/>
</dbReference>
<comment type="catalytic activity">
    <reaction evidence="1">
        <text>ATP + protein L-histidine = ADP + protein N-phospho-L-histidine.</text>
        <dbReference type="EC" id="2.7.13.3"/>
    </reaction>
</comment>
<evidence type="ECO:0000259" key="10">
    <source>
        <dbReference type="PROSITE" id="PS50113"/>
    </source>
</evidence>
<dbReference type="InterPro" id="IPR003594">
    <property type="entry name" value="HATPase_dom"/>
</dbReference>
<dbReference type="SMART" id="SM00091">
    <property type="entry name" value="PAS"/>
    <property type="match status" value="1"/>
</dbReference>
<dbReference type="Gene3D" id="3.30.450.20">
    <property type="entry name" value="PAS domain"/>
    <property type="match status" value="1"/>
</dbReference>
<dbReference type="InterPro" id="IPR036890">
    <property type="entry name" value="HATPase_C_sf"/>
</dbReference>
<dbReference type="InterPro" id="IPR003018">
    <property type="entry name" value="GAF"/>
</dbReference>
<dbReference type="InterPro" id="IPR000700">
    <property type="entry name" value="PAS-assoc_C"/>
</dbReference>
<dbReference type="CDD" id="cd00082">
    <property type="entry name" value="HisKA"/>
    <property type="match status" value="1"/>
</dbReference>
<dbReference type="Proteomes" id="UP001596434">
    <property type="component" value="Unassembled WGS sequence"/>
</dbReference>
<proteinExistence type="predicted"/>
<dbReference type="Pfam" id="PF13426">
    <property type="entry name" value="PAS_9"/>
    <property type="match status" value="1"/>
</dbReference>
<dbReference type="AlphaFoldDB" id="A0ABD5ZYD8"/>
<dbReference type="RefSeq" id="WP_379703587.1">
    <property type="nucleotide sequence ID" value="NZ_JBHTAT010000001.1"/>
</dbReference>
<dbReference type="Pfam" id="PF02518">
    <property type="entry name" value="HATPase_c"/>
    <property type="match status" value="1"/>
</dbReference>
<feature type="region of interest" description="Disordered" evidence="7">
    <location>
        <begin position="426"/>
        <end position="460"/>
    </location>
</feature>
<feature type="domain" description="PAC" evidence="10">
    <location>
        <begin position="89"/>
        <end position="141"/>
    </location>
</feature>
<dbReference type="PROSITE" id="PS50113">
    <property type="entry name" value="PAC"/>
    <property type="match status" value="1"/>
</dbReference>
<dbReference type="InterPro" id="IPR050736">
    <property type="entry name" value="Sensor_HK_Regulatory"/>
</dbReference>
<dbReference type="Pfam" id="PF00512">
    <property type="entry name" value="HisKA"/>
    <property type="match status" value="1"/>
</dbReference>
<evidence type="ECO:0000256" key="7">
    <source>
        <dbReference type="SAM" id="MobiDB-lite"/>
    </source>
</evidence>
<accession>A0ABD5ZYD8</accession>
<feature type="domain" description="Histidine kinase" evidence="8">
    <location>
        <begin position="313"/>
        <end position="550"/>
    </location>
</feature>
<dbReference type="SUPFAM" id="SSF55781">
    <property type="entry name" value="GAF domain-like"/>
    <property type="match status" value="1"/>
</dbReference>
<keyword evidence="4" id="KW-0808">Transferase</keyword>
<evidence type="ECO:0000256" key="1">
    <source>
        <dbReference type="ARBA" id="ARBA00000085"/>
    </source>
</evidence>
<organism evidence="11 12">
    <name type="scientific">Haloplanus litoreus</name>
    <dbReference type="NCBI Taxonomy" id="767515"/>
    <lineage>
        <taxon>Archaea</taxon>
        <taxon>Methanobacteriati</taxon>
        <taxon>Methanobacteriota</taxon>
        <taxon>Stenosarchaea group</taxon>
        <taxon>Halobacteria</taxon>
        <taxon>Halobacteriales</taxon>
        <taxon>Haloferacaceae</taxon>
        <taxon>Haloplanus</taxon>
    </lineage>
</organism>
<dbReference type="SMART" id="SM00388">
    <property type="entry name" value="HisKA"/>
    <property type="match status" value="1"/>
</dbReference>
<evidence type="ECO:0000313" key="12">
    <source>
        <dbReference type="Proteomes" id="UP001596434"/>
    </source>
</evidence>
<evidence type="ECO:0000256" key="3">
    <source>
        <dbReference type="ARBA" id="ARBA00022553"/>
    </source>
</evidence>
<name>A0ABD5ZYD8_9EURY</name>
<dbReference type="PANTHER" id="PTHR43711">
    <property type="entry name" value="TWO-COMPONENT HISTIDINE KINASE"/>
    <property type="match status" value="1"/>
</dbReference>
<dbReference type="PRINTS" id="PR00344">
    <property type="entry name" value="BCTRLSENSOR"/>
</dbReference>
<dbReference type="PANTHER" id="PTHR43711:SF1">
    <property type="entry name" value="HISTIDINE KINASE 1"/>
    <property type="match status" value="1"/>
</dbReference>
<dbReference type="InterPro" id="IPR000014">
    <property type="entry name" value="PAS"/>
</dbReference>
<dbReference type="InterPro" id="IPR004358">
    <property type="entry name" value="Sig_transdc_His_kin-like_C"/>
</dbReference>
<dbReference type="GO" id="GO:0004673">
    <property type="term" value="F:protein histidine kinase activity"/>
    <property type="evidence" value="ECO:0007669"/>
    <property type="project" value="UniProtKB-EC"/>
</dbReference>
<dbReference type="CDD" id="cd00130">
    <property type="entry name" value="PAS"/>
    <property type="match status" value="1"/>
</dbReference>
<dbReference type="InterPro" id="IPR001610">
    <property type="entry name" value="PAC"/>
</dbReference>
<dbReference type="PROSITE" id="PS50109">
    <property type="entry name" value="HIS_KIN"/>
    <property type="match status" value="1"/>
</dbReference>
<keyword evidence="5" id="KW-0418">Kinase</keyword>
<dbReference type="Gene3D" id="1.10.287.130">
    <property type="match status" value="1"/>
</dbReference>
<dbReference type="GeneID" id="96953719"/>
<reference evidence="11 12" key="1">
    <citation type="journal article" date="2019" name="Int. J. Syst. Evol. Microbiol.">
        <title>The Global Catalogue of Microorganisms (GCM) 10K type strain sequencing project: providing services to taxonomists for standard genome sequencing and annotation.</title>
        <authorList>
            <consortium name="The Broad Institute Genomics Platform"/>
            <consortium name="The Broad Institute Genome Sequencing Center for Infectious Disease"/>
            <person name="Wu L."/>
            <person name="Ma J."/>
        </authorList>
    </citation>
    <scope>NUCLEOTIDE SEQUENCE [LARGE SCALE GENOMIC DNA]</scope>
    <source>
        <strain evidence="11 12">GX21</strain>
    </source>
</reference>
<gene>
    <name evidence="11" type="ORF">ACFQKE_08675</name>
</gene>
<dbReference type="SUPFAM" id="SSF47384">
    <property type="entry name" value="Homodimeric domain of signal transducing histidine kinase"/>
    <property type="match status" value="1"/>
</dbReference>
<sequence length="564" mass="61325">MDTSDPEPSDGVDDLVKRRALAAAPLGVVITDPTDEDNPVVYANDAFYRLTGYGPAAVLGRNCRFLQGPETDPDRVAELRAAVDAREAVSTVIRNYRADGTAFWNHVEVTPITDADGDVTHFVGFQHDVTDLKERERTLAERQRRFETLHDASRKLMDAATPAEVARITADAAKHTLGYPITTLRFADEVDGLLRTAVATDESVAEAGERPNYRIDGDTPAARVYRTGDALIDDRLAAADDEYDRGDLRTGMYLPIGEYGVMSVGNTDPTAFDDTDLEIAGVLAKLAAGAVSRLESDRAIQQRNERLERFANIVAHDLRNPLGIARGRLELARETRDSEDLAAVARAQERMSSLIDDLLTLAREGGTVTDEDADSIDLERLVRDCWQLVETHGADLRIEGTCTVRADEGRLRRLLENLFRNSVEHGSTALHSGPRGEGVDRGSPADRVGSDVDPEPTADPVTITVGVLDDFVRGARAESAASVPRSGFYVADDGVGIPAERRDRVFDDGYSTQPSGTGFGLSIVREITDAHDWTVEVTESADGGARFEFRGIEGLCQGSNATRT</sequence>
<dbReference type="Gene3D" id="3.30.450.40">
    <property type="match status" value="1"/>
</dbReference>
<dbReference type="NCBIfam" id="TIGR00229">
    <property type="entry name" value="sensory_box"/>
    <property type="match status" value="1"/>
</dbReference>